<organism evidence="2 3">
    <name type="scientific">Vibrio ostreicida</name>
    <dbReference type="NCBI Taxonomy" id="526588"/>
    <lineage>
        <taxon>Bacteria</taxon>
        <taxon>Pseudomonadati</taxon>
        <taxon>Pseudomonadota</taxon>
        <taxon>Gammaproteobacteria</taxon>
        <taxon>Vibrionales</taxon>
        <taxon>Vibrionaceae</taxon>
        <taxon>Vibrio</taxon>
    </lineage>
</organism>
<proteinExistence type="predicted"/>
<sequence>MAAVKLTKGRFAQIIIMLSLLITVFMWRTMSYKHPIHVVCEMKPTCTFIVNDSPITVTLKGTKLMVQKPSGNWHLNSPNLPFSSMDNANNWQVDITPINDVKFTLQDKEKVFNVSVKF</sequence>
<gene>
    <name evidence="2" type="ORF">QWZ16_09805</name>
</gene>
<evidence type="ECO:0000256" key="1">
    <source>
        <dbReference type="SAM" id="Phobius"/>
    </source>
</evidence>
<accession>A0ABT8BS81</accession>
<dbReference type="EMBL" id="JAUFQC010000001">
    <property type="protein sequence ID" value="MDN3609992.1"/>
    <property type="molecule type" value="Genomic_DNA"/>
</dbReference>
<protein>
    <submittedName>
        <fullName evidence="2">Uncharacterized protein</fullName>
    </submittedName>
</protein>
<keyword evidence="1" id="KW-0812">Transmembrane</keyword>
<keyword evidence="3" id="KW-1185">Reference proteome</keyword>
<reference evidence="3" key="1">
    <citation type="journal article" date="2019" name="Int. J. Syst. Evol. Microbiol.">
        <title>The Global Catalogue of Microorganisms (GCM) 10K type strain sequencing project: providing services to taxonomists for standard genome sequencing and annotation.</title>
        <authorList>
            <consortium name="The Broad Institute Genomics Platform"/>
            <consortium name="The Broad Institute Genome Sequencing Center for Infectious Disease"/>
            <person name="Wu L."/>
            <person name="Ma J."/>
        </authorList>
    </citation>
    <scope>NUCLEOTIDE SEQUENCE [LARGE SCALE GENOMIC DNA]</scope>
    <source>
        <strain evidence="3">CECT 7398</strain>
    </source>
</reference>
<evidence type="ECO:0000313" key="2">
    <source>
        <dbReference type="EMBL" id="MDN3609992.1"/>
    </source>
</evidence>
<feature type="transmembrane region" description="Helical" evidence="1">
    <location>
        <begin position="12"/>
        <end position="30"/>
    </location>
</feature>
<evidence type="ECO:0000313" key="3">
    <source>
        <dbReference type="Proteomes" id="UP001238540"/>
    </source>
</evidence>
<dbReference type="Proteomes" id="UP001238540">
    <property type="component" value="Unassembled WGS sequence"/>
</dbReference>
<comment type="caution">
    <text evidence="2">The sequence shown here is derived from an EMBL/GenBank/DDBJ whole genome shotgun (WGS) entry which is preliminary data.</text>
</comment>
<keyword evidence="1" id="KW-0472">Membrane</keyword>
<name>A0ABT8BS81_9VIBR</name>
<dbReference type="RefSeq" id="WP_076587873.1">
    <property type="nucleotide sequence ID" value="NZ_JABEYA020000017.1"/>
</dbReference>
<keyword evidence="1" id="KW-1133">Transmembrane helix</keyword>